<gene>
    <name evidence="2" type="ORF">Pan181_48490</name>
</gene>
<feature type="domain" description="YdhG-like" evidence="1">
    <location>
        <begin position="16"/>
        <end position="112"/>
    </location>
</feature>
<dbReference type="KEGG" id="amuc:Pan181_48490"/>
<dbReference type="Gene3D" id="3.90.1150.200">
    <property type="match status" value="1"/>
</dbReference>
<dbReference type="InterPro" id="IPR042216">
    <property type="entry name" value="MitoNEET_CISD"/>
</dbReference>
<dbReference type="Pfam" id="PF13376">
    <property type="entry name" value="OmdA"/>
    <property type="match status" value="1"/>
</dbReference>
<dbReference type="InterPro" id="IPR016786">
    <property type="entry name" value="YdeI_bac"/>
</dbReference>
<keyword evidence="3" id="KW-1185">Reference proteome</keyword>
<dbReference type="InterPro" id="IPR014922">
    <property type="entry name" value="YdhG-like"/>
</dbReference>
<dbReference type="Gene3D" id="3.40.5.90">
    <property type="entry name" value="CDGSH iron-sulfur domain, mitoNEET-type"/>
    <property type="match status" value="1"/>
</dbReference>
<dbReference type="PIRSF" id="PIRSF021308">
    <property type="entry name" value="UCP021308"/>
    <property type="match status" value="1"/>
</dbReference>
<dbReference type="RefSeq" id="WP_145250835.1">
    <property type="nucleotide sequence ID" value="NZ_CP036278.1"/>
</dbReference>
<evidence type="ECO:0000259" key="1">
    <source>
        <dbReference type="Pfam" id="PF08818"/>
    </source>
</evidence>
<dbReference type="Pfam" id="PF08818">
    <property type="entry name" value="DUF1801"/>
    <property type="match status" value="1"/>
</dbReference>
<dbReference type="EMBL" id="CP036278">
    <property type="protein sequence ID" value="QDU58610.1"/>
    <property type="molecule type" value="Genomic_DNA"/>
</dbReference>
<dbReference type="OrthoDB" id="214150at2"/>
<dbReference type="SUPFAM" id="SSF159888">
    <property type="entry name" value="YdhG-like"/>
    <property type="match status" value="1"/>
</dbReference>
<proteinExistence type="predicted"/>
<protein>
    <recommendedName>
        <fullName evidence="1">YdhG-like domain-containing protein</fullName>
    </recommendedName>
</protein>
<evidence type="ECO:0000313" key="3">
    <source>
        <dbReference type="Proteomes" id="UP000315750"/>
    </source>
</evidence>
<sequence>MHPDVHQFLRNEKRWPDELAALREIALECKLSETFKWRAPCYTYESKNIVILGSFKESCVISFFKGALLKDPKGVLEKPGENSRSAMVVRFTSIAQVKKLRTTLKTYIREAIENEKAGLKIDPQSAPELPVPKELEQQLSKSPKLAQAFAALTPGRQRAYLMHISSAKQSTTRLARIEKVRPRILDGKGLNDCTCGLSRKMPGCDGSHKSLKQ</sequence>
<dbReference type="AlphaFoldDB" id="A0A518AV70"/>
<name>A0A518AV70_9BACT</name>
<evidence type="ECO:0000313" key="2">
    <source>
        <dbReference type="EMBL" id="QDU58610.1"/>
    </source>
</evidence>
<reference evidence="2 3" key="1">
    <citation type="submission" date="2019-02" db="EMBL/GenBank/DDBJ databases">
        <title>Deep-cultivation of Planctomycetes and their phenomic and genomic characterization uncovers novel biology.</title>
        <authorList>
            <person name="Wiegand S."/>
            <person name="Jogler M."/>
            <person name="Boedeker C."/>
            <person name="Pinto D."/>
            <person name="Vollmers J."/>
            <person name="Rivas-Marin E."/>
            <person name="Kohn T."/>
            <person name="Peeters S.H."/>
            <person name="Heuer A."/>
            <person name="Rast P."/>
            <person name="Oberbeckmann S."/>
            <person name="Bunk B."/>
            <person name="Jeske O."/>
            <person name="Meyerdierks A."/>
            <person name="Storesund J.E."/>
            <person name="Kallscheuer N."/>
            <person name="Luecker S."/>
            <person name="Lage O.M."/>
            <person name="Pohl T."/>
            <person name="Merkel B.J."/>
            <person name="Hornburger P."/>
            <person name="Mueller R.-W."/>
            <person name="Bruemmer F."/>
            <person name="Labrenz M."/>
            <person name="Spormann A.M."/>
            <person name="Op den Camp H."/>
            <person name="Overmann J."/>
            <person name="Amann R."/>
            <person name="Jetten M.S.M."/>
            <person name="Mascher T."/>
            <person name="Medema M.H."/>
            <person name="Devos D.P."/>
            <person name="Kaster A.-K."/>
            <person name="Ovreas L."/>
            <person name="Rohde M."/>
            <person name="Galperin M.Y."/>
            <person name="Jogler C."/>
        </authorList>
    </citation>
    <scope>NUCLEOTIDE SEQUENCE [LARGE SCALE GENOMIC DNA]</scope>
    <source>
        <strain evidence="2 3">Pan181</strain>
    </source>
</reference>
<organism evidence="2 3">
    <name type="scientific">Aeoliella mucimassa</name>
    <dbReference type="NCBI Taxonomy" id="2527972"/>
    <lineage>
        <taxon>Bacteria</taxon>
        <taxon>Pseudomonadati</taxon>
        <taxon>Planctomycetota</taxon>
        <taxon>Planctomycetia</taxon>
        <taxon>Pirellulales</taxon>
        <taxon>Lacipirellulaceae</taxon>
        <taxon>Aeoliella</taxon>
    </lineage>
</organism>
<dbReference type="Proteomes" id="UP000315750">
    <property type="component" value="Chromosome"/>
</dbReference>
<accession>A0A518AV70</accession>